<dbReference type="AlphaFoldDB" id="A0A8H6CSL4"/>
<evidence type="ECO:0000313" key="2">
    <source>
        <dbReference type="EMBL" id="KAF6228551.1"/>
    </source>
</evidence>
<dbReference type="OrthoDB" id="5399138at2759"/>
<evidence type="ECO:0000256" key="1">
    <source>
        <dbReference type="SAM" id="MobiDB-lite"/>
    </source>
</evidence>
<dbReference type="RefSeq" id="XP_037159366.1">
    <property type="nucleotide sequence ID" value="XM_037313730.1"/>
</dbReference>
<gene>
    <name evidence="2" type="ORF">HO173_011853</name>
</gene>
<evidence type="ECO:0000313" key="3">
    <source>
        <dbReference type="Proteomes" id="UP000578531"/>
    </source>
</evidence>
<comment type="caution">
    <text evidence="2">The sequence shown here is derived from an EMBL/GenBank/DDBJ whole genome shotgun (WGS) entry which is preliminary data.</text>
</comment>
<evidence type="ECO:0008006" key="4">
    <source>
        <dbReference type="Google" id="ProtNLM"/>
    </source>
</evidence>
<accession>A0A8H6CSL4</accession>
<name>A0A8H6CSL4_9LECA</name>
<proteinExistence type="predicted"/>
<sequence length="551" mass="60332">MGFDDLQRPVSGLAHALERPSPSLAQNSATTRLEPQKAITILLDQHDKIIFAYLTLARSLSPSLHYFPGHGSLSSDQVLAVGALRDYADDKIRTLLEQARKLSSDTEQRNYPRGLIGQESGFAYSYLPSSGHLQGTVHAPGGSASVRAPPNGVQIEGSHQITPNTSDLDQHQTFDKTNTSRKATKAVNLYWCTICEIRRPYKNLSDWKKHEKEHVDTYVCMLGGPLEKTEGGTKCILCGISNPSEKHLGAHKIQICGKGVPGSFFCKRRADLVEHLKKLHDVQGKAQGRAIADKWKETTKKQAWSCGFCGYLVHTFGDRLKHVATHFERGQTLDEWDTTKVIEGLLLQPRMASAWKAQLDSLLGWESSKIIWERHVVKGLQHDLEIGPSDTKHAAALAKAAYNARQSNWHLLNDYKPLGFAPIHGAIGSSANVPTSGYGSITEGAYEPSSEHDQFQFVAPADTLHHGVSALGGVPTATYDYGTFPASSSDDGSSLMQDPWLSDPFQKSSSAADQYTGLNVQQEQSSITSGMHIWTTPTVSSDDPGTDDMFA</sequence>
<protein>
    <recommendedName>
        <fullName evidence="4">C2H2-type domain-containing protein</fullName>
    </recommendedName>
</protein>
<organism evidence="2 3">
    <name type="scientific">Letharia columbiana</name>
    <dbReference type="NCBI Taxonomy" id="112416"/>
    <lineage>
        <taxon>Eukaryota</taxon>
        <taxon>Fungi</taxon>
        <taxon>Dikarya</taxon>
        <taxon>Ascomycota</taxon>
        <taxon>Pezizomycotina</taxon>
        <taxon>Lecanoromycetes</taxon>
        <taxon>OSLEUM clade</taxon>
        <taxon>Lecanoromycetidae</taxon>
        <taxon>Lecanorales</taxon>
        <taxon>Lecanorineae</taxon>
        <taxon>Parmeliaceae</taxon>
        <taxon>Letharia</taxon>
    </lineage>
</organism>
<dbReference type="Proteomes" id="UP000578531">
    <property type="component" value="Unassembled WGS sequence"/>
</dbReference>
<feature type="compositionally biased region" description="Polar residues" evidence="1">
    <location>
        <begin position="528"/>
        <end position="543"/>
    </location>
</feature>
<feature type="region of interest" description="Disordered" evidence="1">
    <location>
        <begin position="488"/>
        <end position="508"/>
    </location>
</feature>
<dbReference type="GeneID" id="59293493"/>
<reference evidence="2 3" key="1">
    <citation type="journal article" date="2020" name="Genomics">
        <title>Complete, high-quality genomes from long-read metagenomic sequencing of two wolf lichen thalli reveals enigmatic genome architecture.</title>
        <authorList>
            <person name="McKenzie S.K."/>
            <person name="Walston R.F."/>
            <person name="Allen J.L."/>
        </authorList>
    </citation>
    <scope>NUCLEOTIDE SEQUENCE [LARGE SCALE GENOMIC DNA]</scope>
    <source>
        <strain evidence="2">WasteWater2</strain>
    </source>
</reference>
<dbReference type="EMBL" id="JACCJC010000079">
    <property type="protein sequence ID" value="KAF6228551.1"/>
    <property type="molecule type" value="Genomic_DNA"/>
</dbReference>
<feature type="region of interest" description="Disordered" evidence="1">
    <location>
        <begin position="528"/>
        <end position="551"/>
    </location>
</feature>
<keyword evidence="3" id="KW-1185">Reference proteome</keyword>